<feature type="domain" description="HTH gntR-type" evidence="7">
    <location>
        <begin position="6"/>
        <end position="74"/>
    </location>
</feature>
<dbReference type="SUPFAM" id="SSF46785">
    <property type="entry name" value="Winged helix' DNA-binding domain"/>
    <property type="match status" value="1"/>
</dbReference>
<dbReference type="Gene3D" id="3.40.640.10">
    <property type="entry name" value="Type I PLP-dependent aspartate aminotransferase-like (Major domain)"/>
    <property type="match status" value="1"/>
</dbReference>
<dbReference type="InterPro" id="IPR015424">
    <property type="entry name" value="PyrdxlP-dep_Trfase"/>
</dbReference>
<dbReference type="EMBL" id="BMYX01000023">
    <property type="protein sequence ID" value="GGY26704.1"/>
    <property type="molecule type" value="Genomic_DNA"/>
</dbReference>
<keyword evidence="3" id="KW-0663">Pyridoxal phosphate</keyword>
<dbReference type="InterPro" id="IPR051446">
    <property type="entry name" value="HTH_trans_reg/aminotransferase"/>
</dbReference>
<dbReference type="Proteomes" id="UP000645257">
    <property type="component" value="Unassembled WGS sequence"/>
</dbReference>
<keyword evidence="9" id="KW-1185">Reference proteome</keyword>
<sequence length="480" mass="52208">MSETDPILYLQLADELALAIDRGALPAGGRLPSVRESGQARGVSRNTVLAAYRLLEDRGLIEARPRSGYFVRPGLPAPVRRGSETAGEPRVTDTSVLDLIGAVFANQSNPDFIDLSLACPRGSHFYPVTRLAKIVNQLLRRQPHMISTYALPPGSARLRTQIARRGFRLGATLDPDRIVLTHGCLEALQLALRAVARPGDAVGLESPTYFNLLPLLSNLGLSVVEIPTDPERGMSVDAVEALLATGRLKAIVAMPTVQNPLGATMPLEEKKRLARLVNHYRVPLIEDALYAELQFCAVPSASVKAFDTGGWVILCSSYTKTLAPDFRIGWLEGGRFGEAIRKLKLVSSVAEPAVLSEAVGLFLESGGYDHHLRTLRQRYATQVARVRALVARHFPEGTRSTSPAGGFLVWVEMPDGVDCEVLFHQAMAENISLIPGLLSSPSGKYRNAIRLSCCHELDDRFVAALARVGQLAREQCGEVR</sequence>
<dbReference type="CDD" id="cd07377">
    <property type="entry name" value="WHTH_GntR"/>
    <property type="match status" value="1"/>
</dbReference>
<evidence type="ECO:0000256" key="5">
    <source>
        <dbReference type="ARBA" id="ARBA00023125"/>
    </source>
</evidence>
<evidence type="ECO:0000259" key="7">
    <source>
        <dbReference type="PROSITE" id="PS50949"/>
    </source>
</evidence>
<dbReference type="Gene3D" id="3.90.1150.10">
    <property type="entry name" value="Aspartate Aminotransferase, domain 1"/>
    <property type="match status" value="1"/>
</dbReference>
<dbReference type="InterPro" id="IPR015421">
    <property type="entry name" value="PyrdxlP-dep_Trfase_major"/>
</dbReference>
<evidence type="ECO:0000313" key="8">
    <source>
        <dbReference type="EMBL" id="GGY26704.1"/>
    </source>
</evidence>
<comment type="caution">
    <text evidence="8">The sequence shown here is derived from an EMBL/GenBank/DDBJ whole genome shotgun (WGS) entry which is preliminary data.</text>
</comment>
<dbReference type="PANTHER" id="PTHR46577">
    <property type="entry name" value="HTH-TYPE TRANSCRIPTIONAL REGULATORY PROTEIN GABR"/>
    <property type="match status" value="1"/>
</dbReference>
<dbReference type="InterPro" id="IPR036390">
    <property type="entry name" value="WH_DNA-bd_sf"/>
</dbReference>
<dbReference type="SUPFAM" id="SSF53383">
    <property type="entry name" value="PLP-dependent transferases"/>
    <property type="match status" value="1"/>
</dbReference>
<dbReference type="Pfam" id="PF00155">
    <property type="entry name" value="Aminotran_1_2"/>
    <property type="match status" value="1"/>
</dbReference>
<reference evidence="8" key="2">
    <citation type="submission" date="2020-09" db="EMBL/GenBank/DDBJ databases">
        <authorList>
            <person name="Sun Q."/>
            <person name="Kim S."/>
        </authorList>
    </citation>
    <scope>NUCLEOTIDE SEQUENCE</scope>
    <source>
        <strain evidence="8">KCTC 32182</strain>
    </source>
</reference>
<accession>A0A918UC08</accession>
<dbReference type="InterPro" id="IPR036388">
    <property type="entry name" value="WH-like_DNA-bd_sf"/>
</dbReference>
<dbReference type="AlphaFoldDB" id="A0A918UC08"/>
<name>A0A918UC08_9NEIS</name>
<dbReference type="RefSeq" id="WP_189536341.1">
    <property type="nucleotide sequence ID" value="NZ_BMYX01000023.1"/>
</dbReference>
<dbReference type="PANTHER" id="PTHR46577:SF2">
    <property type="entry name" value="TRANSCRIPTIONAL REGULATORY PROTEIN"/>
    <property type="match status" value="1"/>
</dbReference>
<organism evidence="8 9">
    <name type="scientific">Paludibacterium paludis</name>
    <dbReference type="NCBI Taxonomy" id="1225769"/>
    <lineage>
        <taxon>Bacteria</taxon>
        <taxon>Pseudomonadati</taxon>
        <taxon>Pseudomonadota</taxon>
        <taxon>Betaproteobacteria</taxon>
        <taxon>Neisseriales</taxon>
        <taxon>Chromobacteriaceae</taxon>
        <taxon>Paludibacterium</taxon>
    </lineage>
</organism>
<evidence type="ECO:0000256" key="1">
    <source>
        <dbReference type="ARBA" id="ARBA00005384"/>
    </source>
</evidence>
<dbReference type="GO" id="GO:0030170">
    <property type="term" value="F:pyridoxal phosphate binding"/>
    <property type="evidence" value="ECO:0007669"/>
    <property type="project" value="InterPro"/>
</dbReference>
<keyword evidence="4" id="KW-0805">Transcription regulation</keyword>
<dbReference type="InterPro" id="IPR015422">
    <property type="entry name" value="PyrdxlP-dep_Trfase_small"/>
</dbReference>
<dbReference type="InterPro" id="IPR004839">
    <property type="entry name" value="Aminotransferase_I/II_large"/>
</dbReference>
<gene>
    <name evidence="8" type="ORF">GCM10011289_32840</name>
</gene>
<comment type="similarity">
    <text evidence="1">In the C-terminal section; belongs to the class-I pyridoxal-phosphate-dependent aminotransferase family.</text>
</comment>
<keyword evidence="5" id="KW-0238">DNA-binding</keyword>
<proteinExistence type="inferred from homology"/>
<evidence type="ECO:0000256" key="4">
    <source>
        <dbReference type="ARBA" id="ARBA00023015"/>
    </source>
</evidence>
<evidence type="ECO:0000313" key="9">
    <source>
        <dbReference type="Proteomes" id="UP000645257"/>
    </source>
</evidence>
<keyword evidence="6" id="KW-0804">Transcription</keyword>
<dbReference type="GO" id="GO:0003677">
    <property type="term" value="F:DNA binding"/>
    <property type="evidence" value="ECO:0007669"/>
    <property type="project" value="UniProtKB-KW"/>
</dbReference>
<dbReference type="Pfam" id="PF00392">
    <property type="entry name" value="GntR"/>
    <property type="match status" value="1"/>
</dbReference>
<evidence type="ECO:0000256" key="2">
    <source>
        <dbReference type="ARBA" id="ARBA00021531"/>
    </source>
</evidence>
<protein>
    <recommendedName>
        <fullName evidence="2">Putative 8-amino-7-oxononanoate synthase</fullName>
    </recommendedName>
</protein>
<dbReference type="Gene3D" id="1.10.10.10">
    <property type="entry name" value="Winged helix-like DNA-binding domain superfamily/Winged helix DNA-binding domain"/>
    <property type="match status" value="1"/>
</dbReference>
<evidence type="ECO:0000256" key="6">
    <source>
        <dbReference type="ARBA" id="ARBA00023163"/>
    </source>
</evidence>
<dbReference type="InterPro" id="IPR000524">
    <property type="entry name" value="Tscrpt_reg_HTH_GntR"/>
</dbReference>
<evidence type="ECO:0000256" key="3">
    <source>
        <dbReference type="ARBA" id="ARBA00022898"/>
    </source>
</evidence>
<reference evidence="8" key="1">
    <citation type="journal article" date="2014" name="Int. J. Syst. Evol. Microbiol.">
        <title>Complete genome sequence of Corynebacterium casei LMG S-19264T (=DSM 44701T), isolated from a smear-ripened cheese.</title>
        <authorList>
            <consortium name="US DOE Joint Genome Institute (JGI-PGF)"/>
            <person name="Walter F."/>
            <person name="Albersmeier A."/>
            <person name="Kalinowski J."/>
            <person name="Ruckert C."/>
        </authorList>
    </citation>
    <scope>NUCLEOTIDE SEQUENCE</scope>
    <source>
        <strain evidence="8">KCTC 32182</strain>
    </source>
</reference>
<dbReference type="CDD" id="cd00609">
    <property type="entry name" value="AAT_like"/>
    <property type="match status" value="1"/>
</dbReference>
<dbReference type="PROSITE" id="PS50949">
    <property type="entry name" value="HTH_GNTR"/>
    <property type="match status" value="1"/>
</dbReference>
<dbReference type="GO" id="GO:0003700">
    <property type="term" value="F:DNA-binding transcription factor activity"/>
    <property type="evidence" value="ECO:0007669"/>
    <property type="project" value="InterPro"/>
</dbReference>
<dbReference type="SMART" id="SM00345">
    <property type="entry name" value="HTH_GNTR"/>
    <property type="match status" value="1"/>
</dbReference>